<accession>A0A101M480</accession>
<evidence type="ECO:0000313" key="1">
    <source>
        <dbReference type="EMBL" id="KUM50771.1"/>
    </source>
</evidence>
<geneLocation type="mitochondrion" evidence="1"/>
<gene>
    <name evidence="1" type="ORF">ABT39_MTgene615</name>
</gene>
<protein>
    <submittedName>
        <fullName evidence="1">Uncharacterized protein</fullName>
    </submittedName>
</protein>
<keyword evidence="1" id="KW-0496">Mitochondrion</keyword>
<dbReference type="AlphaFoldDB" id="A0A101M480"/>
<proteinExistence type="predicted"/>
<sequence>MVSTFHPWDFPELYDISFPDLMIRSVNKILPTLTLDWVGMGPMGWVRPAPTH</sequence>
<comment type="caution">
    <text evidence="1">The sequence shown here is derived from an EMBL/GenBank/DDBJ whole genome shotgun (WGS) entry which is preliminary data.</text>
</comment>
<reference evidence="1" key="1">
    <citation type="journal article" date="2015" name="Genome Biol. Evol.">
        <title>Organellar Genomes of White Spruce (Picea glauca): Assembly and Annotation.</title>
        <authorList>
            <person name="Jackman S.D."/>
            <person name="Warren R.L."/>
            <person name="Gibb E.A."/>
            <person name="Vandervalk B.P."/>
            <person name="Mohamadi H."/>
            <person name="Chu J."/>
            <person name="Raymond A."/>
            <person name="Pleasance S."/>
            <person name="Coope R."/>
            <person name="Wildung M.R."/>
            <person name="Ritland C.E."/>
            <person name="Bousquet J."/>
            <person name="Jones S.J."/>
            <person name="Bohlmann J."/>
            <person name="Birol I."/>
        </authorList>
    </citation>
    <scope>NUCLEOTIDE SEQUENCE [LARGE SCALE GENOMIC DNA]</scope>
    <source>
        <tissue evidence="1">Flushing bud</tissue>
    </source>
</reference>
<name>A0A101M480_PICGL</name>
<dbReference type="EMBL" id="LKAM01000001">
    <property type="protein sequence ID" value="KUM50771.1"/>
    <property type="molecule type" value="Genomic_DNA"/>
</dbReference>
<organism evidence="1">
    <name type="scientific">Picea glauca</name>
    <name type="common">White spruce</name>
    <name type="synonym">Pinus glauca</name>
    <dbReference type="NCBI Taxonomy" id="3330"/>
    <lineage>
        <taxon>Eukaryota</taxon>
        <taxon>Viridiplantae</taxon>
        <taxon>Streptophyta</taxon>
        <taxon>Embryophyta</taxon>
        <taxon>Tracheophyta</taxon>
        <taxon>Spermatophyta</taxon>
        <taxon>Pinopsida</taxon>
        <taxon>Pinidae</taxon>
        <taxon>Conifers I</taxon>
        <taxon>Pinales</taxon>
        <taxon>Pinaceae</taxon>
        <taxon>Picea</taxon>
    </lineage>
</organism>